<evidence type="ECO:0000256" key="3">
    <source>
        <dbReference type="ARBA" id="ARBA00023295"/>
    </source>
</evidence>
<dbReference type="Gene3D" id="2.160.20.10">
    <property type="entry name" value="Single-stranded right-handed beta-helix, Pectin lyase-like"/>
    <property type="match status" value="1"/>
</dbReference>
<keyword evidence="5" id="KW-0732">Signal</keyword>
<feature type="chain" id="PRO_5045912838" evidence="5">
    <location>
        <begin position="37"/>
        <end position="473"/>
    </location>
</feature>
<evidence type="ECO:0000313" key="7">
    <source>
        <dbReference type="EMBL" id="MBM0104762.1"/>
    </source>
</evidence>
<evidence type="ECO:0000256" key="2">
    <source>
        <dbReference type="ARBA" id="ARBA00022801"/>
    </source>
</evidence>
<dbReference type="SUPFAM" id="SSF51126">
    <property type="entry name" value="Pectin lyase-like"/>
    <property type="match status" value="1"/>
</dbReference>
<dbReference type="Proteomes" id="UP000661077">
    <property type="component" value="Unassembled WGS sequence"/>
</dbReference>
<dbReference type="InterPro" id="IPR011050">
    <property type="entry name" value="Pectin_lyase_fold/virulence"/>
</dbReference>
<reference evidence="7 8" key="1">
    <citation type="journal article" date="2021" name="Int. J. Syst. Evol. Microbiol.">
        <title>Steroidobacter gossypii sp. nov., isolated from soil of cotton cropping field.</title>
        <authorList>
            <person name="Huang R."/>
            <person name="Yang S."/>
            <person name="Zhen C."/>
            <person name="Liu W."/>
        </authorList>
    </citation>
    <scope>NUCLEOTIDE SEQUENCE [LARGE SCALE GENOMIC DNA]</scope>
    <source>
        <strain evidence="7 8">S1-65</strain>
    </source>
</reference>
<organism evidence="7 8">
    <name type="scientific">Steroidobacter gossypii</name>
    <dbReference type="NCBI Taxonomy" id="2805490"/>
    <lineage>
        <taxon>Bacteria</taxon>
        <taxon>Pseudomonadati</taxon>
        <taxon>Pseudomonadota</taxon>
        <taxon>Gammaproteobacteria</taxon>
        <taxon>Steroidobacterales</taxon>
        <taxon>Steroidobacteraceae</taxon>
        <taxon>Steroidobacter</taxon>
    </lineage>
</organism>
<dbReference type="PANTHER" id="PTHR31339">
    <property type="entry name" value="PECTIN LYASE-RELATED"/>
    <property type="match status" value="1"/>
</dbReference>
<dbReference type="InterPro" id="IPR051801">
    <property type="entry name" value="GH28_Enzymes"/>
</dbReference>
<sequence length="473" mass="51837">MSIQRRSILQALAATPVALPALTGVTASLASGTAAAASIAPKQANTYQVKDFGAKGDGKTLDTKAIQDAIDAAAKTKGTVIFDGGAYRTGALFLKAGMTFKVDQGVRLLGSQNIDDYPLLPTRIAGIEMTWPAALINVYKERDVKLTGDGIIDGDGKVFWDSYWAKRREYDPKGIRWAADYDCRRPRLIQLFEADNVRIENLSMYRSGFWTVHICYSQNIEVYNVIIRNNEGGRGPSTDGIDIDSSRKVLVEKADITCNDDALCMKAGRDADGLRVARPTEDIVIRDCIVRDAAAGVTFGSETSGGFKNVKVSNIKVYHPTPVGILFKSAQTRGGNISGIEISDIYTHHVPVVMRVNLNWYPAYSYAKIPAGIKDYPDYWKTLSTPVPKEKGIPQLSDVYVHDVKAEGGKTAFEISAYPEKPLKNFRFERMHLDTWSAGSIANADNFTFKDVTILSLDGKSVDVKQSTNIKGL</sequence>
<feature type="domain" description="Rhamnogalacturonase A/B/Epimerase-like pectate lyase" evidence="6">
    <location>
        <begin position="48"/>
        <end position="89"/>
    </location>
</feature>
<dbReference type="InterPro" id="IPR012334">
    <property type="entry name" value="Pectin_lyas_fold"/>
</dbReference>
<comment type="caution">
    <text evidence="7">The sequence shown here is derived from an EMBL/GenBank/DDBJ whole genome shotgun (WGS) entry which is preliminary data.</text>
</comment>
<feature type="signal peptide" evidence="5">
    <location>
        <begin position="1"/>
        <end position="36"/>
    </location>
</feature>
<name>A0ABS1WUX3_9GAMM</name>
<dbReference type="InterPro" id="IPR024535">
    <property type="entry name" value="RHGA/B-epi-like_pectate_lyase"/>
</dbReference>
<evidence type="ECO:0000256" key="5">
    <source>
        <dbReference type="SAM" id="SignalP"/>
    </source>
</evidence>
<accession>A0ABS1WUX3</accession>
<evidence type="ECO:0000256" key="4">
    <source>
        <dbReference type="RuleBase" id="RU361169"/>
    </source>
</evidence>
<protein>
    <submittedName>
        <fullName evidence="7">Right-handed parallel beta-helix repeat-containing protein</fullName>
    </submittedName>
</protein>
<keyword evidence="3 4" id="KW-0326">Glycosidase</keyword>
<proteinExistence type="inferred from homology"/>
<evidence type="ECO:0000259" key="6">
    <source>
        <dbReference type="Pfam" id="PF12708"/>
    </source>
</evidence>
<dbReference type="EMBL" id="JAEVLS010000002">
    <property type="protein sequence ID" value="MBM0104762.1"/>
    <property type="molecule type" value="Genomic_DNA"/>
</dbReference>
<keyword evidence="2 4" id="KW-0378">Hydrolase</keyword>
<comment type="similarity">
    <text evidence="1 4">Belongs to the glycosyl hydrolase 28 family.</text>
</comment>
<dbReference type="PROSITE" id="PS51318">
    <property type="entry name" value="TAT"/>
    <property type="match status" value="1"/>
</dbReference>
<dbReference type="RefSeq" id="WP_203166790.1">
    <property type="nucleotide sequence ID" value="NZ_JAEVLS010000002.1"/>
</dbReference>
<dbReference type="InterPro" id="IPR006626">
    <property type="entry name" value="PbH1"/>
</dbReference>
<dbReference type="PANTHER" id="PTHR31339:SF9">
    <property type="entry name" value="PLASMIN AND FIBRONECTIN-BINDING PROTEIN A"/>
    <property type="match status" value="1"/>
</dbReference>
<gene>
    <name evidence="7" type="ORF">JM946_08385</name>
</gene>
<dbReference type="Pfam" id="PF12708">
    <property type="entry name" value="Pect-lyase_RHGA_epim"/>
    <property type="match status" value="1"/>
</dbReference>
<dbReference type="InterPro" id="IPR006311">
    <property type="entry name" value="TAT_signal"/>
</dbReference>
<dbReference type="Pfam" id="PF00295">
    <property type="entry name" value="Glyco_hydro_28"/>
    <property type="match status" value="1"/>
</dbReference>
<evidence type="ECO:0000256" key="1">
    <source>
        <dbReference type="ARBA" id="ARBA00008834"/>
    </source>
</evidence>
<keyword evidence="8" id="KW-1185">Reference proteome</keyword>
<dbReference type="SMART" id="SM00710">
    <property type="entry name" value="PbH1"/>
    <property type="match status" value="6"/>
</dbReference>
<dbReference type="InterPro" id="IPR000743">
    <property type="entry name" value="Glyco_hydro_28"/>
</dbReference>
<evidence type="ECO:0000313" key="8">
    <source>
        <dbReference type="Proteomes" id="UP000661077"/>
    </source>
</evidence>